<dbReference type="PROSITE" id="PS50042">
    <property type="entry name" value="CNMP_BINDING_3"/>
    <property type="match status" value="1"/>
</dbReference>
<dbReference type="CDD" id="cd00038">
    <property type="entry name" value="CAP_ED"/>
    <property type="match status" value="1"/>
</dbReference>
<dbReference type="EMBL" id="JBHUPB010000008">
    <property type="protein sequence ID" value="MFD2968405.1"/>
    <property type="molecule type" value="Genomic_DNA"/>
</dbReference>
<reference evidence="3" key="1">
    <citation type="journal article" date="2019" name="Int. J. Syst. Evol. Microbiol.">
        <title>The Global Catalogue of Microorganisms (GCM) 10K type strain sequencing project: providing services to taxonomists for standard genome sequencing and annotation.</title>
        <authorList>
            <consortium name="The Broad Institute Genomics Platform"/>
            <consortium name="The Broad Institute Genome Sequencing Center for Infectious Disease"/>
            <person name="Wu L."/>
            <person name="Ma J."/>
        </authorList>
    </citation>
    <scope>NUCLEOTIDE SEQUENCE [LARGE SCALE GENOMIC DNA]</scope>
    <source>
        <strain evidence="3">KCTC 22814</strain>
    </source>
</reference>
<evidence type="ECO:0000259" key="1">
    <source>
        <dbReference type="PROSITE" id="PS50042"/>
    </source>
</evidence>
<protein>
    <submittedName>
        <fullName evidence="2">Crp/Fnr family transcriptional regulator</fullName>
    </submittedName>
</protein>
<dbReference type="InterPro" id="IPR000595">
    <property type="entry name" value="cNMP-bd_dom"/>
</dbReference>
<sequence length="189" mass="21382">MEQLLAYLGKYGHLTVADKDLLASLIQPFYLEKGQYFVESGRVCARLGFISDGVCRSCYYDKLGNDFTRYFIYEGRFVGDVNGYLDQSPALEYIEAITDCTLLTLNRADFAILETSIVGWSAIFAKLNAQVLENKMKMASNMLVQDAHTRYLNFLDHYLGLGNRVPQSMLASFLGITPSSLSRIRRQVK</sequence>
<dbReference type="InterPro" id="IPR014710">
    <property type="entry name" value="RmlC-like_jellyroll"/>
</dbReference>
<dbReference type="Proteomes" id="UP001597525">
    <property type="component" value="Unassembled WGS sequence"/>
</dbReference>
<proteinExistence type="predicted"/>
<dbReference type="SUPFAM" id="SSF51206">
    <property type="entry name" value="cAMP-binding domain-like"/>
    <property type="match status" value="1"/>
</dbReference>
<gene>
    <name evidence="2" type="ORF">ACFS7Y_13475</name>
</gene>
<feature type="domain" description="Cyclic nucleotide-binding" evidence="1">
    <location>
        <begin position="20"/>
        <end position="110"/>
    </location>
</feature>
<keyword evidence="3" id="KW-1185">Reference proteome</keyword>
<dbReference type="InterPro" id="IPR018490">
    <property type="entry name" value="cNMP-bd_dom_sf"/>
</dbReference>
<dbReference type="Pfam" id="PF00027">
    <property type="entry name" value="cNMP_binding"/>
    <property type="match status" value="1"/>
</dbReference>
<accession>A0ABW6BI33</accession>
<name>A0ABW6BI33_9SPHI</name>
<dbReference type="Gene3D" id="2.60.120.10">
    <property type="entry name" value="Jelly Rolls"/>
    <property type="match status" value="1"/>
</dbReference>
<comment type="caution">
    <text evidence="2">The sequence shown here is derived from an EMBL/GenBank/DDBJ whole genome shotgun (WGS) entry which is preliminary data.</text>
</comment>
<dbReference type="RefSeq" id="WP_320185609.1">
    <property type="nucleotide sequence ID" value="NZ_CP138332.1"/>
</dbReference>
<organism evidence="2 3">
    <name type="scientific">Sphingobacterium bambusae</name>
    <dbReference type="NCBI Taxonomy" id="662858"/>
    <lineage>
        <taxon>Bacteria</taxon>
        <taxon>Pseudomonadati</taxon>
        <taxon>Bacteroidota</taxon>
        <taxon>Sphingobacteriia</taxon>
        <taxon>Sphingobacteriales</taxon>
        <taxon>Sphingobacteriaceae</taxon>
        <taxon>Sphingobacterium</taxon>
    </lineage>
</organism>
<evidence type="ECO:0000313" key="3">
    <source>
        <dbReference type="Proteomes" id="UP001597525"/>
    </source>
</evidence>
<evidence type="ECO:0000313" key="2">
    <source>
        <dbReference type="EMBL" id="MFD2968405.1"/>
    </source>
</evidence>